<dbReference type="InterPro" id="IPR035566">
    <property type="entry name" value="Ribosomal_protein_bL20_C"/>
</dbReference>
<dbReference type="Gene3D" id="1.10.1900.20">
    <property type="entry name" value="Ribosomal protein L20"/>
    <property type="match status" value="1"/>
</dbReference>
<keyword evidence="5 7" id="KW-0687">Ribonucleoprotein</keyword>
<evidence type="ECO:0000256" key="1">
    <source>
        <dbReference type="ARBA" id="ARBA00007698"/>
    </source>
</evidence>
<keyword evidence="4 7" id="KW-0689">Ribosomal protein</keyword>
<evidence type="ECO:0000256" key="3">
    <source>
        <dbReference type="ARBA" id="ARBA00022884"/>
    </source>
</evidence>
<dbReference type="Gene3D" id="6.10.160.10">
    <property type="match status" value="1"/>
</dbReference>
<evidence type="ECO:0000256" key="6">
    <source>
        <dbReference type="ARBA" id="ARBA00035172"/>
    </source>
</evidence>
<protein>
    <recommendedName>
        <fullName evidence="6 7">Large ribosomal subunit protein bL20</fullName>
    </recommendedName>
</protein>
<dbReference type="GO" id="GO:0003735">
    <property type="term" value="F:structural constituent of ribosome"/>
    <property type="evidence" value="ECO:0007669"/>
    <property type="project" value="InterPro"/>
</dbReference>
<evidence type="ECO:0000256" key="4">
    <source>
        <dbReference type="ARBA" id="ARBA00022980"/>
    </source>
</evidence>
<dbReference type="PANTHER" id="PTHR10986">
    <property type="entry name" value="39S RIBOSOMAL PROTEIN L20"/>
    <property type="match status" value="1"/>
</dbReference>
<dbReference type="GO" id="GO:0000027">
    <property type="term" value="P:ribosomal large subunit assembly"/>
    <property type="evidence" value="ECO:0007669"/>
    <property type="project" value="UniProtKB-UniRule"/>
</dbReference>
<gene>
    <name evidence="7" type="primary">rplT</name>
    <name evidence="9" type="ORF">A3H78_02005</name>
</gene>
<dbReference type="InterPro" id="IPR005813">
    <property type="entry name" value="Ribosomal_bL20"/>
</dbReference>
<reference evidence="9 10" key="1">
    <citation type="journal article" date="2016" name="Nat. Commun.">
        <title>Thousands of microbial genomes shed light on interconnected biogeochemical processes in an aquifer system.</title>
        <authorList>
            <person name="Anantharaman K."/>
            <person name="Brown C.T."/>
            <person name="Hug L.A."/>
            <person name="Sharon I."/>
            <person name="Castelle C.J."/>
            <person name="Probst A.J."/>
            <person name="Thomas B.C."/>
            <person name="Singh A."/>
            <person name="Wilkins M.J."/>
            <person name="Karaoz U."/>
            <person name="Brodie E.L."/>
            <person name="Williams K.H."/>
            <person name="Hubbard S.S."/>
            <person name="Banfield J.F."/>
        </authorList>
    </citation>
    <scope>NUCLEOTIDE SEQUENCE [LARGE SCALE GENOMIC DNA]</scope>
</reference>
<evidence type="ECO:0000256" key="7">
    <source>
        <dbReference type="HAMAP-Rule" id="MF_00382"/>
    </source>
</evidence>
<dbReference type="PRINTS" id="PR00062">
    <property type="entry name" value="RIBOSOMALL20"/>
</dbReference>
<keyword evidence="2 7" id="KW-0699">rRNA-binding</keyword>
<dbReference type="GO" id="GO:0019843">
    <property type="term" value="F:rRNA binding"/>
    <property type="evidence" value="ECO:0007669"/>
    <property type="project" value="UniProtKB-UniRule"/>
</dbReference>
<evidence type="ECO:0000256" key="8">
    <source>
        <dbReference type="RuleBase" id="RU000560"/>
    </source>
</evidence>
<evidence type="ECO:0000313" key="10">
    <source>
        <dbReference type="Proteomes" id="UP000177418"/>
    </source>
</evidence>
<dbReference type="InterPro" id="IPR049946">
    <property type="entry name" value="RIBOSOMAL_L20_CS"/>
</dbReference>
<dbReference type="NCBIfam" id="TIGR01032">
    <property type="entry name" value="rplT_bact"/>
    <property type="match status" value="1"/>
</dbReference>
<comment type="function">
    <text evidence="7 8">Binds directly to 23S ribosomal RNA and is necessary for the in vitro assembly process of the 50S ribosomal subunit. It is not involved in the protein synthesizing functions of that subunit.</text>
</comment>
<name>A0A1F7JBZ4_9BACT</name>
<accession>A0A1F7JBZ4</accession>
<proteinExistence type="inferred from homology"/>
<comment type="caution">
    <text evidence="9">The sequence shown here is derived from an EMBL/GenBank/DDBJ whole genome shotgun (WGS) entry which is preliminary data.</text>
</comment>
<dbReference type="HAMAP" id="MF_00382">
    <property type="entry name" value="Ribosomal_bL20"/>
    <property type="match status" value="1"/>
</dbReference>
<dbReference type="Proteomes" id="UP000177418">
    <property type="component" value="Unassembled WGS sequence"/>
</dbReference>
<dbReference type="GO" id="GO:0005840">
    <property type="term" value="C:ribosome"/>
    <property type="evidence" value="ECO:0007669"/>
    <property type="project" value="UniProtKB-KW"/>
</dbReference>
<dbReference type="FunFam" id="1.10.1900.20:FF:000001">
    <property type="entry name" value="50S ribosomal protein L20"/>
    <property type="match status" value="1"/>
</dbReference>
<dbReference type="EMBL" id="MGAV01000024">
    <property type="protein sequence ID" value="OGK53134.1"/>
    <property type="molecule type" value="Genomic_DNA"/>
</dbReference>
<evidence type="ECO:0000256" key="2">
    <source>
        <dbReference type="ARBA" id="ARBA00022730"/>
    </source>
</evidence>
<keyword evidence="3 7" id="KW-0694">RNA-binding</keyword>
<sequence>MARVKGGVTTRAKHKKILKQTKGYWMSRSKQIKKAKEAVLHAGEYAFFGRKLKKRQFRKLWIIRINAALSNLDLKYGKFINMLSKKNIIIDRKILAKLALEHPKIFSAIVKRVSD</sequence>
<dbReference type="CDD" id="cd07026">
    <property type="entry name" value="Ribosomal_L20"/>
    <property type="match status" value="1"/>
</dbReference>
<dbReference type="AlphaFoldDB" id="A0A1F7JBZ4"/>
<evidence type="ECO:0000256" key="5">
    <source>
        <dbReference type="ARBA" id="ARBA00023274"/>
    </source>
</evidence>
<comment type="similarity">
    <text evidence="1 7 8">Belongs to the bacterial ribosomal protein bL20 family.</text>
</comment>
<dbReference type="GO" id="GO:0006412">
    <property type="term" value="P:translation"/>
    <property type="evidence" value="ECO:0007669"/>
    <property type="project" value="InterPro"/>
</dbReference>
<evidence type="ECO:0000313" key="9">
    <source>
        <dbReference type="EMBL" id="OGK53134.1"/>
    </source>
</evidence>
<dbReference type="Pfam" id="PF00453">
    <property type="entry name" value="Ribosomal_L20"/>
    <property type="match status" value="1"/>
</dbReference>
<dbReference type="SUPFAM" id="SSF74731">
    <property type="entry name" value="Ribosomal protein L20"/>
    <property type="match status" value="1"/>
</dbReference>
<organism evidence="9 10">
    <name type="scientific">Candidatus Roizmanbacteria bacterium RIFCSPLOWO2_02_FULL_36_11</name>
    <dbReference type="NCBI Taxonomy" id="1802071"/>
    <lineage>
        <taxon>Bacteria</taxon>
        <taxon>Candidatus Roizmaniibacteriota</taxon>
    </lineage>
</organism>
<dbReference type="PROSITE" id="PS00937">
    <property type="entry name" value="RIBOSOMAL_L20"/>
    <property type="match status" value="1"/>
</dbReference>
<dbReference type="GO" id="GO:1990904">
    <property type="term" value="C:ribonucleoprotein complex"/>
    <property type="evidence" value="ECO:0007669"/>
    <property type="project" value="UniProtKB-KW"/>
</dbReference>